<proteinExistence type="predicted"/>
<dbReference type="AlphaFoldDB" id="A0A5R9GG85"/>
<dbReference type="Gene3D" id="1.25.40.290">
    <property type="entry name" value="ARM repeat domains"/>
    <property type="match status" value="1"/>
</dbReference>
<gene>
    <name evidence="1" type="ORF">FE782_02365</name>
</gene>
<accession>A0A5R9GG85</accession>
<protein>
    <submittedName>
        <fullName evidence="1">DNA alkylation repair protein</fullName>
    </submittedName>
</protein>
<dbReference type="InterPro" id="IPR014825">
    <property type="entry name" value="DNA_alkylation"/>
</dbReference>
<reference evidence="1 2" key="1">
    <citation type="submission" date="2019-05" db="EMBL/GenBank/DDBJ databases">
        <authorList>
            <person name="Narsing Rao M.P."/>
            <person name="Li W.J."/>
        </authorList>
    </citation>
    <scope>NUCLEOTIDE SEQUENCE [LARGE SCALE GENOMIC DNA]</scope>
    <source>
        <strain evidence="1 2">SYSU_K30003</strain>
    </source>
</reference>
<keyword evidence="2" id="KW-1185">Reference proteome</keyword>
<dbReference type="RefSeq" id="WP_138192096.1">
    <property type="nucleotide sequence ID" value="NZ_VCIW01000001.1"/>
</dbReference>
<comment type="caution">
    <text evidence="1">The sequence shown here is derived from an EMBL/GenBank/DDBJ whole genome shotgun (WGS) entry which is preliminary data.</text>
</comment>
<dbReference type="SUPFAM" id="SSF48371">
    <property type="entry name" value="ARM repeat"/>
    <property type="match status" value="1"/>
</dbReference>
<dbReference type="InterPro" id="IPR016024">
    <property type="entry name" value="ARM-type_fold"/>
</dbReference>
<dbReference type="Pfam" id="PF08713">
    <property type="entry name" value="DNA_alkylation"/>
    <property type="match status" value="1"/>
</dbReference>
<dbReference type="OrthoDB" id="9797162at2"/>
<dbReference type="EMBL" id="VCIW01000001">
    <property type="protein sequence ID" value="TLS54209.1"/>
    <property type="molecule type" value="Genomic_DNA"/>
</dbReference>
<name>A0A5R9GG85_9BACL</name>
<organism evidence="1 2">
    <name type="scientific">Paenibacillus antri</name>
    <dbReference type="NCBI Taxonomy" id="2582848"/>
    <lineage>
        <taxon>Bacteria</taxon>
        <taxon>Bacillati</taxon>
        <taxon>Bacillota</taxon>
        <taxon>Bacilli</taxon>
        <taxon>Bacillales</taxon>
        <taxon>Paenibacillaceae</taxon>
        <taxon>Paenibacillus</taxon>
    </lineage>
</organism>
<evidence type="ECO:0000313" key="1">
    <source>
        <dbReference type="EMBL" id="TLS54209.1"/>
    </source>
</evidence>
<dbReference type="Proteomes" id="UP000309676">
    <property type="component" value="Unassembled WGS sequence"/>
</dbReference>
<sequence length="360" mass="40195">MADALKEMYSRVFFEGMAAKVAEAYPPFDVEAFLGRVFAPDWESLALKQRMRRGAEALRPGLPAAYEDALDVVLDAAERCGSGFPYMMFPDFVEVYGLDDPERSIPALARLTKYSSSEFAVRPYLVKYRERTLAAMREWAKSDDEHVRRLASEGCRPRLPWGMALAAFKRDPSPIVPILEALKRDPSEYVRRSVANNLNDVSKDHPALALDIARSWLGEHPHTDWIAKHACRTLLKKCVPEALALFGVGDAGGVRVERFETSTGVAAGGVFEASFVLSVDGPAPRKLRVEYAIDYVKANGSRSRKLFKLSEREFPPGETSMSFRQSFRDMTTRKHYPGEHVAAIVANGSELASKIFQVNL</sequence>
<evidence type="ECO:0000313" key="2">
    <source>
        <dbReference type="Proteomes" id="UP000309676"/>
    </source>
</evidence>